<dbReference type="InterPro" id="IPR044644">
    <property type="entry name" value="DinF-like"/>
</dbReference>
<accession>A0AAV6MXQ1</accession>
<feature type="transmembrane region" description="Helical" evidence="6">
    <location>
        <begin position="705"/>
        <end position="726"/>
    </location>
</feature>
<comment type="subcellular location">
    <subcellularLocation>
        <location evidence="1">Membrane</location>
        <topology evidence="1">Multi-pass membrane protein</topology>
    </subcellularLocation>
</comment>
<name>A0AAV6MXQ1_9ROSI</name>
<evidence type="ECO:0000259" key="9">
    <source>
        <dbReference type="PROSITE" id="PS51782"/>
    </source>
</evidence>
<dbReference type="AlphaFoldDB" id="A0AAV6MXQ1"/>
<comment type="similarity">
    <text evidence="2 6">Belongs to the multi antimicrobial extrusion (MATE) (TC 2.A.66.1) family.</text>
</comment>
<dbReference type="SMART" id="SM00257">
    <property type="entry name" value="LysM"/>
    <property type="match status" value="2"/>
</dbReference>
<dbReference type="NCBIfam" id="TIGR00797">
    <property type="entry name" value="matE"/>
    <property type="match status" value="1"/>
</dbReference>
<dbReference type="InterPro" id="IPR018392">
    <property type="entry name" value="LysM"/>
</dbReference>
<proteinExistence type="inferred from homology"/>
<gene>
    <name evidence="10" type="primary">DTX45</name>
    <name evidence="10" type="ORF">SDJN03_17608</name>
</gene>
<keyword evidence="8" id="KW-0732">Signal</keyword>
<keyword evidence="11" id="KW-1185">Reference proteome</keyword>
<evidence type="ECO:0000256" key="7">
    <source>
        <dbReference type="SAM" id="MobiDB-lite"/>
    </source>
</evidence>
<evidence type="ECO:0000256" key="1">
    <source>
        <dbReference type="ARBA" id="ARBA00004141"/>
    </source>
</evidence>
<sequence length="989" mass="105809">MASGAGTMFFRVIVFSAIVAVCVAQPPPRFNCSSTSKCGSLIDYIPPNATTVGDVMKLFDVKHLLSFLGANNFPMNTSSSFSLPASQKIKIPFNCKCGNGTGLSDKRPIYKVQSGNTLDKIAEITFARLVTSLQIAAANGIPDPNKIEVGQELWIPLPCSCDDVEGNKVVHYGHLVEPGSSVSAIATMFNVSDAIILKLNGIADARDLKASQVLDIPLKACSSVIRQDSLDFPFLLPNGTYDYTANNCVLCKCDAAKNMILDCKPSQLKPPSQKSSNWSTCPAMPCEGSNLLLGNSTASGCSTTTCAYAGFSKQTIFTNISTLNTCPGPEGGPQDNPNSASRTGSQGLNVVGLVVFMHLLSFGSLLIHSCSVFLDSNSICLWILLDLKLEMACQVSDGTVSSGLARIVGKQQVIPDKTLSFLKLKCRDVRVTSQISRKVLQNRNGVGNWHLSASFRHNYLFTSPVVHRRNSGFIVARNQLSSDYGVDSSGVEESLYVEEDDASSRDQNGAVQWKEPSQYQQQPLNVKRELLALCVPAIAGQAIEPFAQLMETAYIGRLGALELASAGISINIFNYISKVFNIPLLSVATSFVAEDISKNAIEDPSSDSLEGCTDEKLVARLSERKQLSSVSTALLLAVGIGLIEALALYFGSGVFLNIMGISSESSLRIPSQQFLTLRALGAPAVVLYLTLQGVFRGFKDTKTPVLCLGIGNLLAVCLFPLLIYYFQLGATGAAISTVVSQYVIAFLMLWFLNKRAVLLPPKFGALQFGVYMKSGGFLLGRTLSVLTTMTLGTSMAARQGAVAVAAHQICMQVWLAVSLLTDALSASSQAMIASSVSKGDYRTAKEVTSLSLKIGLLAGTILFAILGLSFGSLATLFTKDSDVLGIVRTGVLFVSATQPLNSLAFVFDGLHYGVSDFSYAAYSMMVVGAISSSVLVYASSVLGLRGLWLGLSLFMGLRAAAGFFRLLSKNGPWWFLHSDVQNTKVQTSP</sequence>
<keyword evidence="4 6" id="KW-1133">Transmembrane helix</keyword>
<dbReference type="PROSITE" id="PS51782">
    <property type="entry name" value="LYSM"/>
    <property type="match status" value="2"/>
</dbReference>
<feature type="transmembrane region" description="Helical" evidence="6">
    <location>
        <begin position="854"/>
        <end position="877"/>
    </location>
</feature>
<comment type="caution">
    <text evidence="6">Lacks conserved residue(s) required for the propagation of feature annotation.</text>
</comment>
<evidence type="ECO:0000256" key="5">
    <source>
        <dbReference type="ARBA" id="ARBA00023136"/>
    </source>
</evidence>
<dbReference type="Proteomes" id="UP000685013">
    <property type="component" value="Chromosome 11"/>
</dbReference>
<feature type="transmembrane region" description="Helical" evidence="6">
    <location>
        <begin position="946"/>
        <end position="967"/>
    </location>
</feature>
<organism evidence="10 11">
    <name type="scientific">Cucurbita argyrosperma subsp. sororia</name>
    <dbReference type="NCBI Taxonomy" id="37648"/>
    <lineage>
        <taxon>Eukaryota</taxon>
        <taxon>Viridiplantae</taxon>
        <taxon>Streptophyta</taxon>
        <taxon>Embryophyta</taxon>
        <taxon>Tracheophyta</taxon>
        <taxon>Spermatophyta</taxon>
        <taxon>Magnoliopsida</taxon>
        <taxon>eudicotyledons</taxon>
        <taxon>Gunneridae</taxon>
        <taxon>Pentapetalae</taxon>
        <taxon>rosids</taxon>
        <taxon>fabids</taxon>
        <taxon>Cucurbitales</taxon>
        <taxon>Cucurbitaceae</taxon>
        <taxon>Cucurbiteae</taxon>
        <taxon>Cucurbita</taxon>
    </lineage>
</organism>
<dbReference type="EMBL" id="JAGKQH010000011">
    <property type="protein sequence ID" value="KAG6589043.1"/>
    <property type="molecule type" value="Genomic_DNA"/>
</dbReference>
<dbReference type="Pfam" id="PF01476">
    <property type="entry name" value="LysM"/>
    <property type="match status" value="2"/>
</dbReference>
<feature type="transmembrane region" description="Helical" evidence="6">
    <location>
        <begin position="633"/>
        <end position="659"/>
    </location>
</feature>
<feature type="compositionally biased region" description="Polar residues" evidence="7">
    <location>
        <begin position="505"/>
        <end position="516"/>
    </location>
</feature>
<evidence type="ECO:0000256" key="3">
    <source>
        <dbReference type="ARBA" id="ARBA00022692"/>
    </source>
</evidence>
<feature type="non-terminal residue" evidence="10">
    <location>
        <position position="1"/>
    </location>
</feature>
<evidence type="ECO:0000256" key="4">
    <source>
        <dbReference type="ARBA" id="ARBA00022989"/>
    </source>
</evidence>
<evidence type="ECO:0000256" key="6">
    <source>
        <dbReference type="RuleBase" id="RU004914"/>
    </source>
</evidence>
<feature type="domain" description="LysM" evidence="9">
    <location>
        <begin position="172"/>
        <end position="216"/>
    </location>
</feature>
<protein>
    <recommendedName>
        <fullName evidence="6">Protein DETOXIFICATION</fullName>
    </recommendedName>
    <alternativeName>
        <fullName evidence="6">Multidrug and toxic compound extrusion protein</fullName>
    </alternativeName>
</protein>
<evidence type="ECO:0000313" key="11">
    <source>
        <dbReference type="Proteomes" id="UP000685013"/>
    </source>
</evidence>
<feature type="signal peptide" evidence="8">
    <location>
        <begin position="1"/>
        <end position="24"/>
    </location>
</feature>
<feature type="transmembrane region" description="Helical" evidence="6">
    <location>
        <begin position="732"/>
        <end position="752"/>
    </location>
</feature>
<dbReference type="PANTHER" id="PTHR42893">
    <property type="entry name" value="PROTEIN DETOXIFICATION 44, CHLOROPLASTIC-RELATED"/>
    <property type="match status" value="1"/>
</dbReference>
<dbReference type="GO" id="GO:0016020">
    <property type="term" value="C:membrane"/>
    <property type="evidence" value="ECO:0007669"/>
    <property type="project" value="UniProtKB-SubCell"/>
</dbReference>
<evidence type="ECO:0000256" key="2">
    <source>
        <dbReference type="ARBA" id="ARBA00010199"/>
    </source>
</evidence>
<dbReference type="GO" id="GO:0015297">
    <property type="term" value="F:antiporter activity"/>
    <property type="evidence" value="ECO:0007669"/>
    <property type="project" value="InterPro"/>
</dbReference>
<keyword evidence="3 6" id="KW-0812">Transmembrane</keyword>
<comment type="caution">
    <text evidence="10">The sequence shown here is derived from an EMBL/GenBank/DDBJ whole genome shotgun (WGS) entry which is preliminary data.</text>
</comment>
<dbReference type="GO" id="GO:0009507">
    <property type="term" value="C:chloroplast"/>
    <property type="evidence" value="ECO:0007669"/>
    <property type="project" value="TreeGrafter"/>
</dbReference>
<dbReference type="CDD" id="cd13136">
    <property type="entry name" value="MATE_DinF_like"/>
    <property type="match status" value="1"/>
</dbReference>
<dbReference type="InterPro" id="IPR002528">
    <property type="entry name" value="MATE_fam"/>
</dbReference>
<reference evidence="10 11" key="1">
    <citation type="journal article" date="2021" name="Hortic Res">
        <title>The domestication of Cucurbita argyrosperma as revealed by the genome of its wild relative.</title>
        <authorList>
            <person name="Barrera-Redondo J."/>
            <person name="Sanchez-de la Vega G."/>
            <person name="Aguirre-Liguori J.A."/>
            <person name="Castellanos-Morales G."/>
            <person name="Gutierrez-Guerrero Y.T."/>
            <person name="Aguirre-Dugua X."/>
            <person name="Aguirre-Planter E."/>
            <person name="Tenaillon M.I."/>
            <person name="Lira-Saade R."/>
            <person name="Eguiarte L.E."/>
        </authorList>
    </citation>
    <scope>NUCLEOTIDE SEQUENCE [LARGE SCALE GENOMIC DNA]</scope>
    <source>
        <strain evidence="10">JBR-2021</strain>
    </source>
</reference>
<feature type="transmembrane region" description="Helical" evidence="6">
    <location>
        <begin position="919"/>
        <end position="940"/>
    </location>
</feature>
<feature type="transmembrane region" description="Helical" evidence="6">
    <location>
        <begin position="679"/>
        <end position="698"/>
    </location>
</feature>
<feature type="chain" id="PRO_5043989240" description="Protein DETOXIFICATION" evidence="8">
    <location>
        <begin position="25"/>
        <end position="989"/>
    </location>
</feature>
<dbReference type="Pfam" id="PF01554">
    <property type="entry name" value="MatE"/>
    <property type="match status" value="2"/>
</dbReference>
<dbReference type="PANTHER" id="PTHR42893:SF45">
    <property type="entry name" value="PROTEIN DETOXIFICATION 45, CHLOROPLASTIC"/>
    <property type="match status" value="1"/>
</dbReference>
<feature type="domain" description="LysM" evidence="9">
    <location>
        <begin position="108"/>
        <end position="155"/>
    </location>
</feature>
<feature type="region of interest" description="Disordered" evidence="7">
    <location>
        <begin position="497"/>
        <end position="516"/>
    </location>
</feature>
<evidence type="ECO:0000256" key="8">
    <source>
        <dbReference type="SAM" id="SignalP"/>
    </source>
</evidence>
<dbReference type="CDD" id="cd00118">
    <property type="entry name" value="LysM"/>
    <property type="match status" value="2"/>
</dbReference>
<dbReference type="GO" id="GO:0042910">
    <property type="term" value="F:xenobiotic transmembrane transporter activity"/>
    <property type="evidence" value="ECO:0007669"/>
    <property type="project" value="InterPro"/>
</dbReference>
<keyword evidence="5 6" id="KW-0472">Membrane</keyword>
<evidence type="ECO:0000313" key="10">
    <source>
        <dbReference type="EMBL" id="KAG6589043.1"/>
    </source>
</evidence>